<protein>
    <recommendedName>
        <fullName evidence="4 5">Tyrosinase copper-binding domain-containing protein</fullName>
    </recommendedName>
</protein>
<reference evidence="6" key="1">
    <citation type="journal article" date="2023" name="Mol. Phylogenet. Evol.">
        <title>Genome-scale phylogeny and comparative genomics of the fungal order Sordariales.</title>
        <authorList>
            <person name="Hensen N."/>
            <person name="Bonometti L."/>
            <person name="Westerberg I."/>
            <person name="Brannstrom I.O."/>
            <person name="Guillou S."/>
            <person name="Cros-Aarteil S."/>
            <person name="Calhoun S."/>
            <person name="Haridas S."/>
            <person name="Kuo A."/>
            <person name="Mondo S."/>
            <person name="Pangilinan J."/>
            <person name="Riley R."/>
            <person name="LaButti K."/>
            <person name="Andreopoulos B."/>
            <person name="Lipzen A."/>
            <person name="Chen C."/>
            <person name="Yan M."/>
            <person name="Daum C."/>
            <person name="Ng V."/>
            <person name="Clum A."/>
            <person name="Steindorff A."/>
            <person name="Ohm R.A."/>
            <person name="Martin F."/>
            <person name="Silar P."/>
            <person name="Natvig D.O."/>
            <person name="Lalanne C."/>
            <person name="Gautier V."/>
            <person name="Ament-Velasquez S.L."/>
            <person name="Kruys A."/>
            <person name="Hutchinson M.I."/>
            <person name="Powell A.J."/>
            <person name="Barry K."/>
            <person name="Miller A.N."/>
            <person name="Grigoriev I.V."/>
            <person name="Debuchy R."/>
            <person name="Gladieux P."/>
            <person name="Hiltunen Thoren M."/>
            <person name="Johannesson H."/>
        </authorList>
    </citation>
    <scope>NUCLEOTIDE SEQUENCE</scope>
    <source>
        <strain evidence="6">CBS 232.78</strain>
    </source>
</reference>
<dbReference type="GO" id="GO:0016491">
    <property type="term" value="F:oxidoreductase activity"/>
    <property type="evidence" value="ECO:0007669"/>
    <property type="project" value="UniProtKB-KW"/>
</dbReference>
<gene>
    <name evidence="6" type="ORF">B0H63DRAFT_409761</name>
</gene>
<keyword evidence="7" id="KW-1185">Reference proteome</keyword>
<accession>A0AAE0NYC8</accession>
<dbReference type="PANTHER" id="PTHR11474">
    <property type="entry name" value="TYROSINASE FAMILY MEMBER"/>
    <property type="match status" value="1"/>
</dbReference>
<proteinExistence type="predicted"/>
<sequence length="387" mass="42402">MKFTTILVGSLSLATGISAAPSPADVDQAKASKYISELGKVYQANVLQTVKSNPKTKCTPDKLIRRKEWGSMAKKEQLSYVNAVICLSKTPARTSLDVAPGARSRYDDFIVLHHLKTPFVHGNGRFLGFHRAFVHLYETALREECGYTGGQPYWDWTKSYKDPRTASIFDGSPYSLSGNGKYVPNRAPITSYIGKGLFLDRLPGTGGGCVESGPFTADKFTINLGPFGYNATEDPSVPGDGLGYNPRCLKRDFSTYYSQFSRPTNVTHVLDAADLEEFNANMDHPVRGIHGTGHFQVGGIMYDTFASPSDPAFFAHHAQLDRIWAIWQGQNASARTNQLWGTLTAGNEPPSADVTADTPVELGVLHADYKLGEILSTIDGPHCYIYE</sequence>
<organism evidence="6 7">
    <name type="scientific">Podospora didyma</name>
    <dbReference type="NCBI Taxonomy" id="330526"/>
    <lineage>
        <taxon>Eukaryota</taxon>
        <taxon>Fungi</taxon>
        <taxon>Dikarya</taxon>
        <taxon>Ascomycota</taxon>
        <taxon>Pezizomycotina</taxon>
        <taxon>Sordariomycetes</taxon>
        <taxon>Sordariomycetidae</taxon>
        <taxon>Sordariales</taxon>
        <taxon>Podosporaceae</taxon>
        <taxon>Podospora</taxon>
    </lineage>
</organism>
<keyword evidence="2" id="KW-0560">Oxidoreductase</keyword>
<feature type="domain" description="Tyrosinase copper-binding" evidence="5">
    <location>
        <begin position="310"/>
        <end position="321"/>
    </location>
</feature>
<dbReference type="InterPro" id="IPR008922">
    <property type="entry name" value="Di-copper_centre_dom_sf"/>
</dbReference>
<feature type="domain" description="Tyrosinase copper-binding" evidence="4">
    <location>
        <begin position="121"/>
        <end position="138"/>
    </location>
</feature>
<evidence type="ECO:0000256" key="2">
    <source>
        <dbReference type="ARBA" id="ARBA00023002"/>
    </source>
</evidence>
<evidence type="ECO:0000313" key="7">
    <source>
        <dbReference type="Proteomes" id="UP001285441"/>
    </source>
</evidence>
<dbReference type="Gene3D" id="1.10.1280.10">
    <property type="entry name" value="Di-copper center containing domain from catechol oxidase"/>
    <property type="match status" value="1"/>
</dbReference>
<dbReference type="PROSITE" id="PS00497">
    <property type="entry name" value="TYROSINASE_1"/>
    <property type="match status" value="1"/>
</dbReference>
<dbReference type="InterPro" id="IPR050316">
    <property type="entry name" value="Tyrosinase/Hemocyanin"/>
</dbReference>
<keyword evidence="1" id="KW-0479">Metal-binding</keyword>
<evidence type="ECO:0000256" key="3">
    <source>
        <dbReference type="SAM" id="SignalP"/>
    </source>
</evidence>
<dbReference type="PROSITE" id="PS00498">
    <property type="entry name" value="TYROSINASE_2"/>
    <property type="match status" value="1"/>
</dbReference>
<comment type="caution">
    <text evidence="6">The sequence shown here is derived from an EMBL/GenBank/DDBJ whole genome shotgun (WGS) entry which is preliminary data.</text>
</comment>
<dbReference type="PRINTS" id="PR00092">
    <property type="entry name" value="TYROSINASE"/>
</dbReference>
<dbReference type="SUPFAM" id="SSF48056">
    <property type="entry name" value="Di-copper centre-containing domain"/>
    <property type="match status" value="1"/>
</dbReference>
<dbReference type="EMBL" id="JAULSW010000002">
    <property type="protein sequence ID" value="KAK3389896.1"/>
    <property type="molecule type" value="Genomic_DNA"/>
</dbReference>
<feature type="chain" id="PRO_5042053853" description="Tyrosinase copper-binding domain-containing protein" evidence="3">
    <location>
        <begin position="20"/>
        <end position="387"/>
    </location>
</feature>
<dbReference type="GO" id="GO:0046872">
    <property type="term" value="F:metal ion binding"/>
    <property type="evidence" value="ECO:0007669"/>
    <property type="project" value="UniProtKB-KW"/>
</dbReference>
<evidence type="ECO:0000256" key="1">
    <source>
        <dbReference type="ARBA" id="ARBA00022723"/>
    </source>
</evidence>
<dbReference type="AlphaFoldDB" id="A0AAE0NYC8"/>
<evidence type="ECO:0000259" key="5">
    <source>
        <dbReference type="PROSITE" id="PS00498"/>
    </source>
</evidence>
<reference evidence="6" key="2">
    <citation type="submission" date="2023-06" db="EMBL/GenBank/DDBJ databases">
        <authorList>
            <consortium name="Lawrence Berkeley National Laboratory"/>
            <person name="Haridas S."/>
            <person name="Hensen N."/>
            <person name="Bonometti L."/>
            <person name="Westerberg I."/>
            <person name="Brannstrom I.O."/>
            <person name="Guillou S."/>
            <person name="Cros-Aarteil S."/>
            <person name="Calhoun S."/>
            <person name="Kuo A."/>
            <person name="Mondo S."/>
            <person name="Pangilinan J."/>
            <person name="Riley R."/>
            <person name="LaButti K."/>
            <person name="Andreopoulos B."/>
            <person name="Lipzen A."/>
            <person name="Chen C."/>
            <person name="Yanf M."/>
            <person name="Daum C."/>
            <person name="Ng V."/>
            <person name="Clum A."/>
            <person name="Steindorff A."/>
            <person name="Ohm R."/>
            <person name="Martin F."/>
            <person name="Silar P."/>
            <person name="Natvig D."/>
            <person name="Lalanne C."/>
            <person name="Gautier V."/>
            <person name="Ament-velasquez S.L."/>
            <person name="Kruys A."/>
            <person name="Hutchinson M.I."/>
            <person name="Powell A.J."/>
            <person name="Barry K."/>
            <person name="Miller A.N."/>
            <person name="Grigoriev I.V."/>
            <person name="Debuchy R."/>
            <person name="Gladieux P."/>
            <person name="Thoren M.H."/>
            <person name="Johannesson H."/>
        </authorList>
    </citation>
    <scope>NUCLEOTIDE SEQUENCE</scope>
    <source>
        <strain evidence="6">CBS 232.78</strain>
    </source>
</reference>
<dbReference type="Pfam" id="PF00264">
    <property type="entry name" value="Tyrosinase"/>
    <property type="match status" value="1"/>
</dbReference>
<feature type="signal peptide" evidence="3">
    <location>
        <begin position="1"/>
        <end position="19"/>
    </location>
</feature>
<dbReference type="PANTHER" id="PTHR11474:SF125">
    <property type="entry name" value="N-ACETYL-6-HYDROXYTRYPTOPHAN OXIDASE IVOB-RELATED"/>
    <property type="match status" value="1"/>
</dbReference>
<dbReference type="InterPro" id="IPR002227">
    <property type="entry name" value="Tyrosinase_Cu-bd"/>
</dbReference>
<keyword evidence="3" id="KW-0732">Signal</keyword>
<evidence type="ECO:0000313" key="6">
    <source>
        <dbReference type="EMBL" id="KAK3389896.1"/>
    </source>
</evidence>
<dbReference type="Proteomes" id="UP001285441">
    <property type="component" value="Unassembled WGS sequence"/>
</dbReference>
<name>A0AAE0NYC8_9PEZI</name>
<evidence type="ECO:0000259" key="4">
    <source>
        <dbReference type="PROSITE" id="PS00497"/>
    </source>
</evidence>